<feature type="compositionally biased region" description="Acidic residues" evidence="1">
    <location>
        <begin position="347"/>
        <end position="376"/>
    </location>
</feature>
<dbReference type="Proteomes" id="UP000226192">
    <property type="component" value="Unassembled WGS sequence"/>
</dbReference>
<gene>
    <name evidence="2" type="ORF">CDD81_964</name>
</gene>
<dbReference type="AlphaFoldDB" id="A0A2C5XFS8"/>
<name>A0A2C5XFS8_9HYPO</name>
<accession>A0A2C5XFS8</accession>
<dbReference type="OrthoDB" id="4939762at2759"/>
<feature type="compositionally biased region" description="Acidic residues" evidence="1">
    <location>
        <begin position="318"/>
        <end position="328"/>
    </location>
</feature>
<proteinExistence type="predicted"/>
<evidence type="ECO:0000256" key="1">
    <source>
        <dbReference type="SAM" id="MobiDB-lite"/>
    </source>
</evidence>
<dbReference type="EMBL" id="NJET01000120">
    <property type="protein sequence ID" value="PHH60998.1"/>
    <property type="molecule type" value="Genomic_DNA"/>
</dbReference>
<feature type="region of interest" description="Disordered" evidence="1">
    <location>
        <begin position="316"/>
        <end position="376"/>
    </location>
</feature>
<evidence type="ECO:0000313" key="3">
    <source>
        <dbReference type="Proteomes" id="UP000226192"/>
    </source>
</evidence>
<sequence>MSDMAGELQPLGSQATSIAVDEFTKFLKNSVPTAMIPIDIHKCLVYTANCILDVAKESGVELSEITIGRDCMPTWPCCFWDERVETLHETIQKGLVVSQMVRSLGDFVRLEIINKGNMKLDEARKQGISLQSVYIGRGLLPAWPVQAKQDVDLAIEGAFEVQDESYNSDTDGGSDAEGYKTDGSDETVTEATQLTPLAAQFKQADLSCSDSDGDDAGSDDDYDQVIYMNNFVCPEPIYEDIDDVNIAHNVDVVDHSQMVDMQVFLVEDDEDIAHVPMAELAVDYDGYEYYCGDSGDEAIDIELQDGELYCFVGREKSDEEGEEDEQEEAMPMSDGQLSSDSQHDDVGDSDEDGTATTTDDDSSLSEGSESDTSIED</sequence>
<keyword evidence="3" id="KW-1185">Reference proteome</keyword>
<comment type="caution">
    <text evidence="2">The sequence shown here is derived from an EMBL/GenBank/DDBJ whole genome shotgun (WGS) entry which is preliminary data.</text>
</comment>
<evidence type="ECO:0000313" key="2">
    <source>
        <dbReference type="EMBL" id="PHH60998.1"/>
    </source>
</evidence>
<protein>
    <submittedName>
        <fullName evidence="2">Uncharacterized protein</fullName>
    </submittedName>
</protein>
<reference evidence="2 3" key="1">
    <citation type="submission" date="2017-06" db="EMBL/GenBank/DDBJ databases">
        <title>Ant-infecting Ophiocordyceps genomes reveal a high diversity of potential behavioral manipulation genes and a possible major role for enterotoxins.</title>
        <authorList>
            <person name="De Bekker C."/>
            <person name="Evans H.C."/>
            <person name="Brachmann A."/>
            <person name="Hughes D.P."/>
        </authorList>
    </citation>
    <scope>NUCLEOTIDE SEQUENCE [LARGE SCALE GENOMIC DNA]</scope>
    <source>
        <strain evidence="2 3">Map64</strain>
    </source>
</reference>
<organism evidence="2 3">
    <name type="scientific">Ophiocordyceps australis</name>
    <dbReference type="NCBI Taxonomy" id="1399860"/>
    <lineage>
        <taxon>Eukaryota</taxon>
        <taxon>Fungi</taxon>
        <taxon>Dikarya</taxon>
        <taxon>Ascomycota</taxon>
        <taxon>Pezizomycotina</taxon>
        <taxon>Sordariomycetes</taxon>
        <taxon>Hypocreomycetidae</taxon>
        <taxon>Hypocreales</taxon>
        <taxon>Ophiocordycipitaceae</taxon>
        <taxon>Ophiocordyceps</taxon>
    </lineage>
</organism>
<feature type="region of interest" description="Disordered" evidence="1">
    <location>
        <begin position="162"/>
        <end position="186"/>
    </location>
</feature>